<dbReference type="InterPro" id="IPR001668">
    <property type="entry name" value="Mob_Pre"/>
</dbReference>
<gene>
    <name evidence="1" type="ORF">NX774_09275</name>
</gene>
<proteinExistence type="predicted"/>
<sequence length="254" mass="27346">MAAGHALCIKRLYGPHIIKVAAKHNLREIAAEIGCDGHIDAARIPDNFSLRGPATADGVAQLAKSLMDNARIAKLRKTAVMALELLFTLPTKTSVDPRKYFEDATLWAETHFGVPVLSSVVHLDESAPHCHVLLLPLVNGKMNGSDLHGGKAKLSAMQASFHEKVASGYGFARQAPQKRHSAAVRVAAMELARERLQANSGLVDAVIEALLKPHAQNPEPLLAALNIAMPKPTVRTKSFVEIMTRPVSSRDAAL</sequence>
<evidence type="ECO:0000313" key="1">
    <source>
        <dbReference type="EMBL" id="MCS0808109.1"/>
    </source>
</evidence>
<accession>A0ABT2DA37</accession>
<protein>
    <submittedName>
        <fullName evidence="1">Plasmid recombination protein</fullName>
    </submittedName>
</protein>
<organism evidence="1 2">
    <name type="scientific">Massilia agilis</name>
    <dbReference type="NCBI Taxonomy" id="1811226"/>
    <lineage>
        <taxon>Bacteria</taxon>
        <taxon>Pseudomonadati</taxon>
        <taxon>Pseudomonadota</taxon>
        <taxon>Betaproteobacteria</taxon>
        <taxon>Burkholderiales</taxon>
        <taxon>Oxalobacteraceae</taxon>
        <taxon>Telluria group</taxon>
        <taxon>Massilia</taxon>
    </lineage>
</organism>
<reference evidence="1 2" key="1">
    <citation type="submission" date="2022-08" db="EMBL/GenBank/DDBJ databases">
        <title>Reclassification of Massilia species as members of the genera Telluria, Duganella, Pseudoduganella, Mokoshia gen. nov. and Zemynaea gen. nov. using orthogonal and non-orthogonal genome-based approaches.</title>
        <authorList>
            <person name="Bowman J.P."/>
        </authorList>
    </citation>
    <scope>NUCLEOTIDE SEQUENCE [LARGE SCALE GENOMIC DNA]</scope>
    <source>
        <strain evidence="1 2">JCM 31605</strain>
    </source>
</reference>
<dbReference type="RefSeq" id="WP_258821889.1">
    <property type="nucleotide sequence ID" value="NZ_JANUHB010000002.1"/>
</dbReference>
<evidence type="ECO:0000313" key="2">
    <source>
        <dbReference type="Proteomes" id="UP001206126"/>
    </source>
</evidence>
<dbReference type="Proteomes" id="UP001206126">
    <property type="component" value="Unassembled WGS sequence"/>
</dbReference>
<dbReference type="Gene3D" id="3.30.930.30">
    <property type="match status" value="1"/>
</dbReference>
<dbReference type="CDD" id="cd17242">
    <property type="entry name" value="MobM_relaxase"/>
    <property type="match status" value="1"/>
</dbReference>
<keyword evidence="2" id="KW-1185">Reference proteome</keyword>
<comment type="caution">
    <text evidence="1">The sequence shown here is derived from an EMBL/GenBank/DDBJ whole genome shotgun (WGS) entry which is preliminary data.</text>
</comment>
<dbReference type="EMBL" id="JANUHB010000002">
    <property type="protein sequence ID" value="MCS0808109.1"/>
    <property type="molecule type" value="Genomic_DNA"/>
</dbReference>
<name>A0ABT2DA37_9BURK</name>
<dbReference type="Pfam" id="PF01076">
    <property type="entry name" value="Mob_Pre"/>
    <property type="match status" value="1"/>
</dbReference>